<reference evidence="3" key="1">
    <citation type="journal article" date="2019" name="Int. J. Syst. Evol. Microbiol.">
        <title>The Global Catalogue of Microorganisms (GCM) 10K type strain sequencing project: providing services to taxonomists for standard genome sequencing and annotation.</title>
        <authorList>
            <consortium name="The Broad Institute Genomics Platform"/>
            <consortium name="The Broad Institute Genome Sequencing Center for Infectious Disease"/>
            <person name="Wu L."/>
            <person name="Ma J."/>
        </authorList>
    </citation>
    <scope>NUCLEOTIDE SEQUENCE [LARGE SCALE GENOMIC DNA]</scope>
    <source>
        <strain evidence="3">KCTC 52232</strain>
    </source>
</reference>
<feature type="chain" id="PRO_5046008897" description="Glycoside hydrolase" evidence="1">
    <location>
        <begin position="21"/>
        <end position="121"/>
    </location>
</feature>
<evidence type="ECO:0000313" key="3">
    <source>
        <dbReference type="Proteomes" id="UP001597601"/>
    </source>
</evidence>
<keyword evidence="1" id="KW-0732">Signal</keyword>
<dbReference type="RefSeq" id="WP_377124504.1">
    <property type="nucleotide sequence ID" value="NZ_JBHUHN010000001.1"/>
</dbReference>
<accession>A0ABW5XQK9</accession>
<proteinExistence type="predicted"/>
<keyword evidence="3" id="KW-1185">Reference proteome</keyword>
<evidence type="ECO:0000256" key="1">
    <source>
        <dbReference type="SAM" id="SignalP"/>
    </source>
</evidence>
<name>A0ABW5XQK9_9SPHI</name>
<dbReference type="Proteomes" id="UP001597601">
    <property type="component" value="Unassembled WGS sequence"/>
</dbReference>
<gene>
    <name evidence="2" type="ORF">ACFSYC_05860</name>
</gene>
<evidence type="ECO:0008006" key="4">
    <source>
        <dbReference type="Google" id="ProtNLM"/>
    </source>
</evidence>
<evidence type="ECO:0000313" key="2">
    <source>
        <dbReference type="EMBL" id="MFD2864208.1"/>
    </source>
</evidence>
<comment type="caution">
    <text evidence="2">The sequence shown here is derived from an EMBL/GenBank/DDBJ whole genome shotgun (WGS) entry which is preliminary data.</text>
</comment>
<protein>
    <recommendedName>
        <fullName evidence="4">Glycoside hydrolase</fullName>
    </recommendedName>
</protein>
<dbReference type="EMBL" id="JBHUON010000005">
    <property type="protein sequence ID" value="MFD2864208.1"/>
    <property type="molecule type" value="Genomic_DNA"/>
</dbReference>
<sequence length="121" mass="13273">MKRKIFITAMLLSAAMICFAALADLTGKWKGNIKMSDGTNFPVTYQFKADGEKLTGTVVTPQDELEIYDGKIKDKDFTFKVDVNDNAVPCEGKFYGDSVVVSALLNGAKLKSTLKRVVAKQ</sequence>
<organism evidence="2 3">
    <name type="scientific">Mucilaginibacter antarcticus</name>
    <dbReference type="NCBI Taxonomy" id="1855725"/>
    <lineage>
        <taxon>Bacteria</taxon>
        <taxon>Pseudomonadati</taxon>
        <taxon>Bacteroidota</taxon>
        <taxon>Sphingobacteriia</taxon>
        <taxon>Sphingobacteriales</taxon>
        <taxon>Sphingobacteriaceae</taxon>
        <taxon>Mucilaginibacter</taxon>
    </lineage>
</organism>
<feature type="signal peptide" evidence="1">
    <location>
        <begin position="1"/>
        <end position="20"/>
    </location>
</feature>